<accession>A0AAJ6NT64</accession>
<dbReference type="Proteomes" id="UP001223520">
    <property type="component" value="Chromosome"/>
</dbReference>
<name>A0AAJ6NT64_9CYAN</name>
<dbReference type="AlphaFoldDB" id="A0AAJ6NT64"/>
<proteinExistence type="predicted"/>
<dbReference type="RefSeq" id="WP_281483514.1">
    <property type="nucleotide sequence ID" value="NZ_CP124543.1"/>
</dbReference>
<evidence type="ECO:0000313" key="2">
    <source>
        <dbReference type="Proteomes" id="UP001223520"/>
    </source>
</evidence>
<dbReference type="EMBL" id="CP124543">
    <property type="protein sequence ID" value="WGV26260.1"/>
    <property type="molecule type" value="Genomic_DNA"/>
</dbReference>
<gene>
    <name evidence="1" type="ORF">QI031_01730</name>
</gene>
<sequence length="60" mass="6785">MNKIATRNFSNFPVTKEEAVQQIAIDLTSNEVQSLEQYCEQTGKVAEDVIRELICKLPVT</sequence>
<organism evidence="1 2">
    <name type="scientific">Halotia branconii CENA392</name>
    <dbReference type="NCBI Taxonomy" id="1539056"/>
    <lineage>
        <taxon>Bacteria</taxon>
        <taxon>Bacillati</taxon>
        <taxon>Cyanobacteriota</taxon>
        <taxon>Cyanophyceae</taxon>
        <taxon>Nostocales</taxon>
        <taxon>Nodulariaceae</taxon>
        <taxon>Halotia</taxon>
    </lineage>
</organism>
<reference evidence="1 2" key="1">
    <citation type="journal article" date="2023" name="Limnol Oceanogr Lett">
        <title>Environmental adaptations by the intertidal Antarctic cyanobacterium Halotia branconii CENA392 as revealed using long-read genome sequencing.</title>
        <authorList>
            <person name="Dextro R.B."/>
            <person name="Delbaje E."/>
            <person name="Freitas P.N.N."/>
            <person name="Geraldes V."/>
            <person name="Pinto E."/>
            <person name="Long P.F."/>
            <person name="Fiore M.F."/>
        </authorList>
    </citation>
    <scope>NUCLEOTIDE SEQUENCE [LARGE SCALE GENOMIC DNA]</scope>
    <source>
        <strain evidence="1 2">CENA392</strain>
    </source>
</reference>
<evidence type="ECO:0000313" key="1">
    <source>
        <dbReference type="EMBL" id="WGV26260.1"/>
    </source>
</evidence>
<keyword evidence="2" id="KW-1185">Reference proteome</keyword>
<protein>
    <submittedName>
        <fullName evidence="1">CopG family transcriptional regulator</fullName>
    </submittedName>
</protein>
<dbReference type="KEGG" id="hbq:QI031_01730"/>